<dbReference type="EMBL" id="CYZR01000007">
    <property type="protein sequence ID" value="CUO14793.1"/>
    <property type="molecule type" value="Genomic_DNA"/>
</dbReference>
<evidence type="ECO:0000313" key="3">
    <source>
        <dbReference type="Proteomes" id="UP000095488"/>
    </source>
</evidence>
<gene>
    <name evidence="2" type="ORF">ERS852473_02041</name>
</gene>
<protein>
    <recommendedName>
        <fullName evidence="1">Phospholipase C/D domain-containing protein</fullName>
    </recommendedName>
</protein>
<sequence>MLIGTHMLMAKNILKNMNENKKNMLSNFNFIYGNIKPDILSKYKLKKHYAKESYSMVLNKIINLSKLSIMDIEKNIAIIKFSQELGVICHFLCDFFCIAHSETWREKYKIFTHISYEKKLASKAKKFNFDNAIVQMQICDIGLFMENCFRQHEKESNFNNDISFAYYVCSNIIDYILECIINNSFNGKHISKII</sequence>
<name>A0ABM9US02_SARVE</name>
<dbReference type="RefSeq" id="WP_055260047.1">
    <property type="nucleotide sequence ID" value="NZ_CABIXL010000007.1"/>
</dbReference>
<evidence type="ECO:0000259" key="1">
    <source>
        <dbReference type="Pfam" id="PF00882"/>
    </source>
</evidence>
<dbReference type="Pfam" id="PF00882">
    <property type="entry name" value="Zn_dep_PLPC"/>
    <property type="match status" value="1"/>
</dbReference>
<organism evidence="2 3">
    <name type="scientific">Sarcina ventriculi</name>
    <name type="common">Clostridium ventriculi</name>
    <dbReference type="NCBI Taxonomy" id="1267"/>
    <lineage>
        <taxon>Bacteria</taxon>
        <taxon>Bacillati</taxon>
        <taxon>Bacillota</taxon>
        <taxon>Clostridia</taxon>
        <taxon>Eubacteriales</taxon>
        <taxon>Clostridiaceae</taxon>
        <taxon>Sarcina</taxon>
    </lineage>
</organism>
<dbReference type="InterPro" id="IPR029002">
    <property type="entry name" value="PLPC/GPLD1"/>
</dbReference>
<dbReference type="Proteomes" id="UP000095488">
    <property type="component" value="Unassembled WGS sequence"/>
</dbReference>
<evidence type="ECO:0000313" key="2">
    <source>
        <dbReference type="EMBL" id="CUO14793.1"/>
    </source>
</evidence>
<comment type="caution">
    <text evidence="2">The sequence shown here is derived from an EMBL/GenBank/DDBJ whole genome shotgun (WGS) entry which is preliminary data.</text>
</comment>
<proteinExistence type="predicted"/>
<feature type="domain" description="Phospholipase C/D" evidence="1">
    <location>
        <begin position="5"/>
        <end position="140"/>
    </location>
</feature>
<accession>A0ABM9US02</accession>
<keyword evidence="3" id="KW-1185">Reference proteome</keyword>
<reference evidence="2 3" key="1">
    <citation type="submission" date="2015-09" db="EMBL/GenBank/DDBJ databases">
        <authorList>
            <consortium name="Pathogen Informatics"/>
        </authorList>
    </citation>
    <scope>NUCLEOTIDE SEQUENCE [LARGE SCALE GENOMIC DNA]</scope>
    <source>
        <strain evidence="2 3">2789STDY5834858</strain>
    </source>
</reference>